<dbReference type="PANTHER" id="PTHR37299">
    <property type="entry name" value="TRANSCRIPTIONAL REGULATOR-RELATED"/>
    <property type="match status" value="1"/>
</dbReference>
<organism evidence="2 3">
    <name type="scientific">Lactobacillus helveticus (strain DPC 4571)</name>
    <dbReference type="NCBI Taxonomy" id="405566"/>
    <lineage>
        <taxon>Bacteria</taxon>
        <taxon>Bacillati</taxon>
        <taxon>Bacillota</taxon>
        <taxon>Bacilli</taxon>
        <taxon>Lactobacillales</taxon>
        <taxon>Lactobacillaceae</taxon>
        <taxon>Lactobacillus</taxon>
    </lineage>
</organism>
<dbReference type="Gene3D" id="2.40.50.1020">
    <property type="entry name" value="LytTr DNA-binding domain"/>
    <property type="match status" value="1"/>
</dbReference>
<evidence type="ECO:0000313" key="2">
    <source>
        <dbReference type="EMBL" id="ABX27186.1"/>
    </source>
</evidence>
<dbReference type="InterPro" id="IPR007492">
    <property type="entry name" value="LytTR_DNA-bd_dom"/>
</dbReference>
<dbReference type="HOGENOM" id="CLU_106729_4_2_9"/>
<dbReference type="SMART" id="SM00850">
    <property type="entry name" value="LytTR"/>
    <property type="match status" value="1"/>
</dbReference>
<reference evidence="2 3" key="1">
    <citation type="journal article" date="2008" name="J. Bacteriol.">
        <title>Genome sequence of Lactobacillus helveticus: an organism distinguished by selective gene loss and IS element expansion.</title>
        <authorList>
            <person name="Callanan M."/>
            <person name="Kaleta P."/>
            <person name="O'Callaghan J."/>
            <person name="O'Sullivan O."/>
            <person name="Jordan K."/>
            <person name="McAuliffe O."/>
            <person name="Sangrador-Vegas A."/>
            <person name="Slattery L."/>
            <person name="Fitzgerald G.F."/>
            <person name="Beresford T."/>
            <person name="Ross R.P."/>
        </authorList>
    </citation>
    <scope>NUCLEOTIDE SEQUENCE [LARGE SCALE GENOMIC DNA]</scope>
    <source>
        <strain evidence="2 3">DPC 4571</strain>
    </source>
</reference>
<name>A8YV99_LACH4</name>
<dbReference type="eggNOG" id="COG3279">
    <property type="taxonomic scope" value="Bacteria"/>
</dbReference>
<evidence type="ECO:0000313" key="3">
    <source>
        <dbReference type="Proteomes" id="UP000000790"/>
    </source>
</evidence>
<dbReference type="GO" id="GO:0000156">
    <property type="term" value="F:phosphorelay response regulator activity"/>
    <property type="evidence" value="ECO:0007669"/>
    <property type="project" value="InterPro"/>
</dbReference>
<evidence type="ECO:0000259" key="1">
    <source>
        <dbReference type="PROSITE" id="PS50930"/>
    </source>
</evidence>
<dbReference type="GO" id="GO:0003677">
    <property type="term" value="F:DNA binding"/>
    <property type="evidence" value="ECO:0007669"/>
    <property type="project" value="InterPro"/>
</dbReference>
<protein>
    <recommendedName>
        <fullName evidence="1">HTH LytTR-type domain-containing protein</fullName>
    </recommendedName>
</protein>
<proteinExistence type="predicted"/>
<dbReference type="EMBL" id="CP000517">
    <property type="protein sequence ID" value="ABX27186.1"/>
    <property type="molecule type" value="Genomic_DNA"/>
</dbReference>
<dbReference type="Proteomes" id="UP000000790">
    <property type="component" value="Chromosome"/>
</dbReference>
<dbReference type="KEGG" id="lhe:lhv_2506"/>
<dbReference type="Pfam" id="PF04397">
    <property type="entry name" value="LytTR"/>
    <property type="match status" value="1"/>
</dbReference>
<feature type="domain" description="HTH LytTR-type" evidence="1">
    <location>
        <begin position="43"/>
        <end position="146"/>
    </location>
</feature>
<dbReference type="PANTHER" id="PTHR37299:SF4">
    <property type="entry name" value="TRANSCRIPTIONAL REGULATOR"/>
    <property type="match status" value="1"/>
</dbReference>
<dbReference type="AlphaFoldDB" id="A8YV99"/>
<dbReference type="InterPro" id="IPR046947">
    <property type="entry name" value="LytR-like"/>
</dbReference>
<accession>A8YV99</accession>
<sequence>MQMKVKFNIDESLQEEKAEFWLKKMTDKISRITKELNSKQDFLWCFKNGDAFPVNFSKIALIQVEEEKTKIYTADNIYLYKARLYQVKNLLPHEFIAVSRGAIINYHQLDHLQILNNGNIDAILTNKIRVQVSRRRIKDLKERLGL</sequence>
<gene>
    <name evidence="2" type="ordered locus">lhv_2506</name>
</gene>
<dbReference type="PROSITE" id="PS50930">
    <property type="entry name" value="HTH_LYTTR"/>
    <property type="match status" value="1"/>
</dbReference>